<dbReference type="EMBL" id="CP070872">
    <property type="protein sequence ID" value="QSE76017.1"/>
    <property type="molecule type" value="Genomic_DNA"/>
</dbReference>
<evidence type="ECO:0000259" key="1">
    <source>
        <dbReference type="Pfam" id="PF14278"/>
    </source>
</evidence>
<dbReference type="PANTHER" id="PTHR43479:SF11">
    <property type="entry name" value="ACREF_ENVCD OPERON REPRESSOR-RELATED"/>
    <property type="match status" value="1"/>
</dbReference>
<dbReference type="Gene3D" id="1.10.357.10">
    <property type="entry name" value="Tetracycline Repressor, domain 2"/>
    <property type="match status" value="1"/>
</dbReference>
<dbReference type="SUPFAM" id="SSF46689">
    <property type="entry name" value="Homeodomain-like"/>
    <property type="match status" value="1"/>
</dbReference>
<dbReference type="Proteomes" id="UP000663608">
    <property type="component" value="Chromosome"/>
</dbReference>
<reference evidence="2 3" key="1">
    <citation type="submission" date="2021-02" db="EMBL/GenBank/DDBJ databases">
        <title>Complete genome sequence of Lactococcus lactis strain K_LL004.</title>
        <authorList>
            <person name="Kim H.B."/>
        </authorList>
    </citation>
    <scope>NUCLEOTIDE SEQUENCE [LARGE SCALE GENOMIC DNA]</scope>
    <source>
        <strain evidence="2 3">K_LL004</strain>
    </source>
</reference>
<dbReference type="AlphaFoldDB" id="A0AA45QQQ8"/>
<proteinExistence type="predicted"/>
<dbReference type="KEGG" id="lti:JW886_05945"/>
<dbReference type="InterPro" id="IPR009057">
    <property type="entry name" value="Homeodomain-like_sf"/>
</dbReference>
<evidence type="ECO:0000313" key="2">
    <source>
        <dbReference type="EMBL" id="QSE76017.1"/>
    </source>
</evidence>
<accession>A0AA45QQQ8</accession>
<name>A0AA45QQQ8_9LACT</name>
<dbReference type="Pfam" id="PF14278">
    <property type="entry name" value="TetR_C_8"/>
    <property type="match status" value="1"/>
</dbReference>
<dbReference type="InterPro" id="IPR050624">
    <property type="entry name" value="HTH-type_Tx_Regulator"/>
</dbReference>
<feature type="domain" description="Transcriptional regulator TetR C-terminal Firmicutes type" evidence="1">
    <location>
        <begin position="119"/>
        <end position="174"/>
    </location>
</feature>
<evidence type="ECO:0000313" key="3">
    <source>
        <dbReference type="Proteomes" id="UP000663608"/>
    </source>
</evidence>
<protein>
    <submittedName>
        <fullName evidence="2">TetR/AcrR family transcriptional regulator</fullName>
    </submittedName>
</protein>
<dbReference type="InterPro" id="IPR039532">
    <property type="entry name" value="TetR_C_Firmicutes"/>
</dbReference>
<dbReference type="PANTHER" id="PTHR43479">
    <property type="entry name" value="ACREF/ENVCD OPERON REPRESSOR-RELATED"/>
    <property type="match status" value="1"/>
</dbReference>
<sequence>MAATNYSQIAKNDTKNFITTATLQLLGIRKTTEKPKRVDQLTISSVCKRAGVSRMAFYRNYDSIDEVIYQYYQPKIAKSFEIIRKDVSAKSKIENQLKFFEEFKTDLFLSEGQGYEPIIRQIYIEEIENFYKDTNDEYFITFVATGVYAVWRRWLMNGQDKPIEEIHEHIRKIVTI</sequence>
<keyword evidence="3" id="KW-1185">Reference proteome</keyword>
<gene>
    <name evidence="2" type="ORF">JW886_05945</name>
</gene>
<organism evidence="2 3">
    <name type="scientific">Lactococcus taiwanensis</name>
    <dbReference type="NCBI Taxonomy" id="1151742"/>
    <lineage>
        <taxon>Bacteria</taxon>
        <taxon>Bacillati</taxon>
        <taxon>Bacillota</taxon>
        <taxon>Bacilli</taxon>
        <taxon>Lactobacillales</taxon>
        <taxon>Streptococcaceae</taxon>
        <taxon>Lactococcus</taxon>
    </lineage>
</organism>
<dbReference type="RefSeq" id="WP_205871562.1">
    <property type="nucleotide sequence ID" value="NZ_CP070872.1"/>
</dbReference>